<feature type="transmembrane region" description="Helical" evidence="1">
    <location>
        <begin position="92"/>
        <end position="110"/>
    </location>
</feature>
<dbReference type="EMBL" id="CP017476">
    <property type="protein sequence ID" value="AOW13946.1"/>
    <property type="molecule type" value="Genomic_DNA"/>
</dbReference>
<feature type="transmembrane region" description="Helical" evidence="1">
    <location>
        <begin position="40"/>
        <end position="57"/>
    </location>
</feature>
<dbReference type="NCBIfam" id="NF037970">
    <property type="entry name" value="vanZ_1"/>
    <property type="match status" value="1"/>
</dbReference>
<dbReference type="Proteomes" id="UP000185680">
    <property type="component" value="Chromosome"/>
</dbReference>
<feature type="transmembrane region" description="Helical" evidence="1">
    <location>
        <begin position="64"/>
        <end position="86"/>
    </location>
</feature>
<reference evidence="2 5" key="2">
    <citation type="submission" date="2016-10" db="EMBL/GenBank/DDBJ databases">
        <title>Hydorgenophaga sp. LPB0072 isolated from gastropod.</title>
        <authorList>
            <person name="Kim E."/>
            <person name="Yi H."/>
        </authorList>
    </citation>
    <scope>NUCLEOTIDE SEQUENCE [LARGE SCALE GENOMIC DNA]</scope>
    <source>
        <strain evidence="2 5">LPB0072</strain>
    </source>
</reference>
<protein>
    <recommendedName>
        <fullName evidence="6">VanZ-like domain-containing protein</fullName>
    </recommendedName>
</protein>
<gene>
    <name evidence="2" type="ORF">LPB072_14970</name>
    <name evidence="3" type="ORF">LPB72_00845</name>
</gene>
<keyword evidence="1" id="KW-0472">Membrane</keyword>
<organism evidence="2 5">
    <name type="scientific">Hydrogenophaga crassostreae</name>
    <dbReference type="NCBI Taxonomy" id="1763535"/>
    <lineage>
        <taxon>Bacteria</taxon>
        <taxon>Pseudomonadati</taxon>
        <taxon>Pseudomonadota</taxon>
        <taxon>Betaproteobacteria</taxon>
        <taxon>Burkholderiales</taxon>
        <taxon>Comamonadaceae</taxon>
        <taxon>Hydrogenophaga</taxon>
    </lineage>
</organism>
<evidence type="ECO:0000313" key="2">
    <source>
        <dbReference type="EMBL" id="AOW13946.1"/>
    </source>
</evidence>
<name>A0A170AJA2_9BURK</name>
<dbReference type="KEGG" id="hyl:LPB072_14970"/>
<dbReference type="RefSeq" id="WP_066084329.1">
    <property type="nucleotide sequence ID" value="NZ_CP017476.1"/>
</dbReference>
<evidence type="ECO:0000256" key="1">
    <source>
        <dbReference type="SAM" id="Phobius"/>
    </source>
</evidence>
<dbReference type="STRING" id="1763535.LPB072_14970"/>
<sequence length="118" mass="12899">MKSQTKPPAKLLLVALFMWIGYQIVQWPAMRVLYSAEDKWAHGAAFFAVWFALRWATTWRVGTLALVGAGLGGAVEIHQMFLPGFSPSWADWGADLLGIGLAWAMAAACLRTPARAHG</sequence>
<evidence type="ECO:0000313" key="5">
    <source>
        <dbReference type="Proteomes" id="UP000185680"/>
    </source>
</evidence>
<evidence type="ECO:0008006" key="6">
    <source>
        <dbReference type="Google" id="ProtNLM"/>
    </source>
</evidence>
<keyword evidence="1" id="KW-1133">Transmembrane helix</keyword>
<keyword evidence="1" id="KW-0812">Transmembrane</keyword>
<dbReference type="OrthoDB" id="912485at2"/>
<reference evidence="3 4" key="1">
    <citation type="submission" date="2016-02" db="EMBL/GenBank/DDBJ databases">
        <title>Draft genome sequence of Hydrogenophaga sp. LPB0072.</title>
        <authorList>
            <person name="Shin S.-K."/>
            <person name="Yi H."/>
        </authorList>
    </citation>
    <scope>NUCLEOTIDE SEQUENCE [LARGE SCALE GENOMIC DNA]</scope>
    <source>
        <strain evidence="3 4">LPB0072</strain>
    </source>
</reference>
<dbReference type="AlphaFoldDB" id="A0A170AJA2"/>
<feature type="transmembrane region" description="Helical" evidence="1">
    <location>
        <begin position="12"/>
        <end position="34"/>
    </location>
</feature>
<accession>A0A170AJA2</accession>
<evidence type="ECO:0000313" key="4">
    <source>
        <dbReference type="Proteomes" id="UP000185657"/>
    </source>
</evidence>
<dbReference type="EMBL" id="LVWD01000001">
    <property type="protein sequence ID" value="OAD44089.1"/>
    <property type="molecule type" value="Genomic_DNA"/>
</dbReference>
<dbReference type="Proteomes" id="UP000185657">
    <property type="component" value="Unassembled WGS sequence"/>
</dbReference>
<evidence type="ECO:0000313" key="3">
    <source>
        <dbReference type="EMBL" id="OAD44089.1"/>
    </source>
</evidence>
<keyword evidence="4" id="KW-1185">Reference proteome</keyword>
<proteinExistence type="predicted"/>